<gene>
    <name evidence="2" type="ORF">QE152_g15236</name>
</gene>
<feature type="compositionally biased region" description="Basic and acidic residues" evidence="1">
    <location>
        <begin position="1"/>
        <end position="11"/>
    </location>
</feature>
<evidence type="ECO:0000256" key="1">
    <source>
        <dbReference type="SAM" id="MobiDB-lite"/>
    </source>
</evidence>
<dbReference type="AlphaFoldDB" id="A0AAW1L6N3"/>
<evidence type="ECO:0000313" key="2">
    <source>
        <dbReference type="EMBL" id="KAK9730438.1"/>
    </source>
</evidence>
<accession>A0AAW1L6N3</accession>
<feature type="region of interest" description="Disordered" evidence="1">
    <location>
        <begin position="1"/>
        <end position="31"/>
    </location>
</feature>
<organism evidence="2 3">
    <name type="scientific">Popillia japonica</name>
    <name type="common">Japanese beetle</name>
    <dbReference type="NCBI Taxonomy" id="7064"/>
    <lineage>
        <taxon>Eukaryota</taxon>
        <taxon>Metazoa</taxon>
        <taxon>Ecdysozoa</taxon>
        <taxon>Arthropoda</taxon>
        <taxon>Hexapoda</taxon>
        <taxon>Insecta</taxon>
        <taxon>Pterygota</taxon>
        <taxon>Neoptera</taxon>
        <taxon>Endopterygota</taxon>
        <taxon>Coleoptera</taxon>
        <taxon>Polyphaga</taxon>
        <taxon>Scarabaeiformia</taxon>
        <taxon>Scarabaeidae</taxon>
        <taxon>Rutelinae</taxon>
        <taxon>Popillia</taxon>
    </lineage>
</organism>
<dbReference type="EMBL" id="JASPKY010000147">
    <property type="protein sequence ID" value="KAK9730438.1"/>
    <property type="molecule type" value="Genomic_DNA"/>
</dbReference>
<sequence>MLRRNTEESRSQHQKCGNKAKKTCRQKKREGIEKRIQQLENSYTKKQTREFYQNIKGSKRRNQENKLIFCKDKQDQLVGGMQESLVRWAEYFKEVFEVEGNEPREIEEDWWAIGEDDQEEPPTKQEIQAIIRKFKSSKAPGENGITAEMLKVGGQDKDDSYRNRIQGIN</sequence>
<proteinExistence type="predicted"/>
<evidence type="ECO:0000313" key="3">
    <source>
        <dbReference type="Proteomes" id="UP001458880"/>
    </source>
</evidence>
<name>A0AAW1L6N3_POPJA</name>
<keyword evidence="3" id="KW-1185">Reference proteome</keyword>
<feature type="compositionally biased region" description="Basic residues" evidence="1">
    <location>
        <begin position="12"/>
        <end position="28"/>
    </location>
</feature>
<reference evidence="2 3" key="1">
    <citation type="journal article" date="2024" name="BMC Genomics">
        <title>De novo assembly and annotation of Popillia japonica's genome with initial clues to its potential as an invasive pest.</title>
        <authorList>
            <person name="Cucini C."/>
            <person name="Boschi S."/>
            <person name="Funari R."/>
            <person name="Cardaioli E."/>
            <person name="Iannotti N."/>
            <person name="Marturano G."/>
            <person name="Paoli F."/>
            <person name="Bruttini M."/>
            <person name="Carapelli A."/>
            <person name="Frati F."/>
            <person name="Nardi F."/>
        </authorList>
    </citation>
    <scope>NUCLEOTIDE SEQUENCE [LARGE SCALE GENOMIC DNA]</scope>
    <source>
        <strain evidence="2">DMR45628</strain>
    </source>
</reference>
<dbReference type="Proteomes" id="UP001458880">
    <property type="component" value="Unassembled WGS sequence"/>
</dbReference>
<protein>
    <submittedName>
        <fullName evidence="2">Uncharacterized protein</fullName>
    </submittedName>
</protein>
<comment type="caution">
    <text evidence="2">The sequence shown here is derived from an EMBL/GenBank/DDBJ whole genome shotgun (WGS) entry which is preliminary data.</text>
</comment>